<keyword evidence="2" id="KW-1185">Reference proteome</keyword>
<accession>A0A4C1XZT1</accession>
<dbReference type="AlphaFoldDB" id="A0A4C1XZT1"/>
<protein>
    <submittedName>
        <fullName evidence="1">Uncharacterized protein</fullName>
    </submittedName>
</protein>
<reference evidence="1 2" key="1">
    <citation type="journal article" date="2019" name="Commun. Biol.">
        <title>The bagworm genome reveals a unique fibroin gene that provides high tensile strength.</title>
        <authorList>
            <person name="Kono N."/>
            <person name="Nakamura H."/>
            <person name="Ohtoshi R."/>
            <person name="Tomita M."/>
            <person name="Numata K."/>
            <person name="Arakawa K."/>
        </authorList>
    </citation>
    <scope>NUCLEOTIDE SEQUENCE [LARGE SCALE GENOMIC DNA]</scope>
</reference>
<sequence>MSVVECVFMVHVKKMNAFLYSVINSVTVEVASHSRRRLLLVVSLTENQTGRSGAAAADTRDCRVGSTSACATASAPAPAVAFRMRARAPTMHRAFAQ</sequence>
<comment type="caution">
    <text evidence="1">The sequence shown here is derived from an EMBL/GenBank/DDBJ whole genome shotgun (WGS) entry which is preliminary data.</text>
</comment>
<evidence type="ECO:0000313" key="1">
    <source>
        <dbReference type="EMBL" id="GBP67819.1"/>
    </source>
</evidence>
<gene>
    <name evidence="1" type="ORF">EVAR_88871_1</name>
</gene>
<dbReference type="Proteomes" id="UP000299102">
    <property type="component" value="Unassembled WGS sequence"/>
</dbReference>
<name>A0A4C1XZT1_EUMVA</name>
<dbReference type="EMBL" id="BGZK01000993">
    <property type="protein sequence ID" value="GBP67819.1"/>
    <property type="molecule type" value="Genomic_DNA"/>
</dbReference>
<organism evidence="1 2">
    <name type="scientific">Eumeta variegata</name>
    <name type="common">Bagworm moth</name>
    <name type="synonym">Eumeta japonica</name>
    <dbReference type="NCBI Taxonomy" id="151549"/>
    <lineage>
        <taxon>Eukaryota</taxon>
        <taxon>Metazoa</taxon>
        <taxon>Ecdysozoa</taxon>
        <taxon>Arthropoda</taxon>
        <taxon>Hexapoda</taxon>
        <taxon>Insecta</taxon>
        <taxon>Pterygota</taxon>
        <taxon>Neoptera</taxon>
        <taxon>Endopterygota</taxon>
        <taxon>Lepidoptera</taxon>
        <taxon>Glossata</taxon>
        <taxon>Ditrysia</taxon>
        <taxon>Tineoidea</taxon>
        <taxon>Psychidae</taxon>
        <taxon>Oiketicinae</taxon>
        <taxon>Eumeta</taxon>
    </lineage>
</organism>
<proteinExistence type="predicted"/>
<evidence type="ECO:0000313" key="2">
    <source>
        <dbReference type="Proteomes" id="UP000299102"/>
    </source>
</evidence>